<evidence type="ECO:0000313" key="1">
    <source>
        <dbReference type="EMBL" id="KAH3778200.1"/>
    </source>
</evidence>
<organism evidence="1 2">
    <name type="scientific">Dreissena polymorpha</name>
    <name type="common">Zebra mussel</name>
    <name type="synonym">Mytilus polymorpha</name>
    <dbReference type="NCBI Taxonomy" id="45954"/>
    <lineage>
        <taxon>Eukaryota</taxon>
        <taxon>Metazoa</taxon>
        <taxon>Spiralia</taxon>
        <taxon>Lophotrochozoa</taxon>
        <taxon>Mollusca</taxon>
        <taxon>Bivalvia</taxon>
        <taxon>Autobranchia</taxon>
        <taxon>Heteroconchia</taxon>
        <taxon>Euheterodonta</taxon>
        <taxon>Imparidentia</taxon>
        <taxon>Neoheterodontei</taxon>
        <taxon>Myida</taxon>
        <taxon>Dreissenoidea</taxon>
        <taxon>Dreissenidae</taxon>
        <taxon>Dreissena</taxon>
    </lineage>
</organism>
<comment type="caution">
    <text evidence="1">The sequence shown here is derived from an EMBL/GenBank/DDBJ whole genome shotgun (WGS) entry which is preliminary data.</text>
</comment>
<reference evidence="1" key="1">
    <citation type="journal article" date="2019" name="bioRxiv">
        <title>The Genome of the Zebra Mussel, Dreissena polymorpha: A Resource for Invasive Species Research.</title>
        <authorList>
            <person name="McCartney M.A."/>
            <person name="Auch B."/>
            <person name="Kono T."/>
            <person name="Mallez S."/>
            <person name="Zhang Y."/>
            <person name="Obille A."/>
            <person name="Becker A."/>
            <person name="Abrahante J.E."/>
            <person name="Garbe J."/>
            <person name="Badalamenti J.P."/>
            <person name="Herman A."/>
            <person name="Mangelson H."/>
            <person name="Liachko I."/>
            <person name="Sullivan S."/>
            <person name="Sone E.D."/>
            <person name="Koren S."/>
            <person name="Silverstein K.A.T."/>
            <person name="Beckman K.B."/>
            <person name="Gohl D.M."/>
        </authorList>
    </citation>
    <scope>NUCLEOTIDE SEQUENCE</scope>
    <source>
        <strain evidence="1">Duluth1</strain>
        <tissue evidence="1">Whole animal</tissue>
    </source>
</reference>
<dbReference type="Proteomes" id="UP000828390">
    <property type="component" value="Unassembled WGS sequence"/>
</dbReference>
<protein>
    <submittedName>
        <fullName evidence="1">Uncharacterized protein</fullName>
    </submittedName>
</protein>
<accession>A0A9D4EHH6</accession>
<gene>
    <name evidence="1" type="ORF">DPMN_179654</name>
</gene>
<dbReference type="AlphaFoldDB" id="A0A9D4EHH6"/>
<reference evidence="1" key="2">
    <citation type="submission" date="2020-11" db="EMBL/GenBank/DDBJ databases">
        <authorList>
            <person name="McCartney M.A."/>
            <person name="Auch B."/>
            <person name="Kono T."/>
            <person name="Mallez S."/>
            <person name="Becker A."/>
            <person name="Gohl D.M."/>
            <person name="Silverstein K.A.T."/>
            <person name="Koren S."/>
            <person name="Bechman K.B."/>
            <person name="Herman A."/>
            <person name="Abrahante J.E."/>
            <person name="Garbe J."/>
        </authorList>
    </citation>
    <scope>NUCLEOTIDE SEQUENCE</scope>
    <source>
        <strain evidence="1">Duluth1</strain>
        <tissue evidence="1">Whole animal</tissue>
    </source>
</reference>
<proteinExistence type="predicted"/>
<keyword evidence="2" id="KW-1185">Reference proteome</keyword>
<sequence>MLTSADIMYVSGKTHRRANSAPRLLLLIAPRVVLASKGNNLLPRFPSTKSKAIPFSTGNSSVAFLFRSSYVVANGKMTVHSDRLPKVIKTSNNITSLKHDMLHK</sequence>
<name>A0A9D4EHH6_DREPO</name>
<evidence type="ECO:0000313" key="2">
    <source>
        <dbReference type="Proteomes" id="UP000828390"/>
    </source>
</evidence>
<dbReference type="EMBL" id="JAIWYP010000009">
    <property type="protein sequence ID" value="KAH3778200.1"/>
    <property type="molecule type" value="Genomic_DNA"/>
</dbReference>